<dbReference type="SUPFAM" id="SSF82153">
    <property type="entry name" value="FAS1 domain"/>
    <property type="match status" value="1"/>
</dbReference>
<dbReference type="PANTHER" id="PTHR10900">
    <property type="entry name" value="PERIOSTIN-RELATED"/>
    <property type="match status" value="1"/>
</dbReference>
<reference evidence="2 3" key="1">
    <citation type="submission" date="2020-07" db="EMBL/GenBank/DDBJ databases">
        <title>Complete genome sequence for Sandaracinobacter sp. M6.</title>
        <authorList>
            <person name="Tang Y."/>
            <person name="Liu Q."/>
            <person name="Guo Z."/>
            <person name="Lei P."/>
            <person name="Huang B."/>
        </authorList>
    </citation>
    <scope>NUCLEOTIDE SEQUENCE [LARGE SCALE GENOMIC DNA]</scope>
    <source>
        <strain evidence="2 3">M6</strain>
    </source>
</reference>
<dbReference type="PANTHER" id="PTHR10900:SF77">
    <property type="entry name" value="FI19380P1"/>
    <property type="match status" value="1"/>
</dbReference>
<dbReference type="InterPro" id="IPR050904">
    <property type="entry name" value="Adhesion/Biosynth-related"/>
</dbReference>
<dbReference type="InterPro" id="IPR036378">
    <property type="entry name" value="FAS1_dom_sf"/>
</dbReference>
<sequence length="168" mass="18173">MAMLFLALPLAAQPVPSWSPDEDILGHLEKQPDNSRFMAALKASGWDVTLRTPGRYTVFAPTNQAFAALPRALAAALVDPRQRDRIRALVGCHIVGREVKFGLGPDGTQVIRTLGGCTLRLTRKGLDIRVTDENGITAKLRMFDVFEANGQIEVIDAVLTPKLPAGAS</sequence>
<dbReference type="PROSITE" id="PS50213">
    <property type="entry name" value="FAS1"/>
    <property type="match status" value="1"/>
</dbReference>
<dbReference type="InterPro" id="IPR000782">
    <property type="entry name" value="FAS1_domain"/>
</dbReference>
<protein>
    <submittedName>
        <fullName evidence="2">Fasciclin domain-containing protein</fullName>
    </submittedName>
</protein>
<proteinExistence type="predicted"/>
<keyword evidence="3" id="KW-1185">Reference proteome</keyword>
<dbReference type="Pfam" id="PF02469">
    <property type="entry name" value="Fasciclin"/>
    <property type="match status" value="1"/>
</dbReference>
<dbReference type="Proteomes" id="UP000515292">
    <property type="component" value="Chromosome"/>
</dbReference>
<evidence type="ECO:0000259" key="1">
    <source>
        <dbReference type="PROSITE" id="PS50213"/>
    </source>
</evidence>
<dbReference type="SMART" id="SM00554">
    <property type="entry name" value="FAS1"/>
    <property type="match status" value="1"/>
</dbReference>
<dbReference type="KEGG" id="sand:H3309_04790"/>
<name>A0A7G5IKA9_9SPHN</name>
<gene>
    <name evidence="2" type="ORF">H3309_04790</name>
</gene>
<dbReference type="EMBL" id="CP059851">
    <property type="protein sequence ID" value="QMW23801.1"/>
    <property type="molecule type" value="Genomic_DNA"/>
</dbReference>
<accession>A0A7G5IKA9</accession>
<organism evidence="2 3">
    <name type="scientific">Sandaracinobacteroides saxicola</name>
    <dbReference type="NCBI Taxonomy" id="2759707"/>
    <lineage>
        <taxon>Bacteria</taxon>
        <taxon>Pseudomonadati</taxon>
        <taxon>Pseudomonadota</taxon>
        <taxon>Alphaproteobacteria</taxon>
        <taxon>Sphingomonadales</taxon>
        <taxon>Sphingosinicellaceae</taxon>
        <taxon>Sandaracinobacteroides</taxon>
    </lineage>
</organism>
<dbReference type="AlphaFoldDB" id="A0A7G5IKA9"/>
<evidence type="ECO:0000313" key="2">
    <source>
        <dbReference type="EMBL" id="QMW23801.1"/>
    </source>
</evidence>
<feature type="domain" description="FAS1" evidence="1">
    <location>
        <begin position="21"/>
        <end position="159"/>
    </location>
</feature>
<dbReference type="Gene3D" id="2.30.180.10">
    <property type="entry name" value="FAS1 domain"/>
    <property type="match status" value="1"/>
</dbReference>
<evidence type="ECO:0000313" key="3">
    <source>
        <dbReference type="Proteomes" id="UP000515292"/>
    </source>
</evidence>